<dbReference type="InterPro" id="IPR032675">
    <property type="entry name" value="LRR_dom_sf"/>
</dbReference>
<dbReference type="Gene3D" id="3.80.10.10">
    <property type="entry name" value="Ribonuclease Inhibitor"/>
    <property type="match status" value="1"/>
</dbReference>
<evidence type="ECO:0000256" key="3">
    <source>
        <dbReference type="ARBA" id="ARBA00022475"/>
    </source>
</evidence>
<evidence type="ECO:0000256" key="7">
    <source>
        <dbReference type="ARBA" id="ARBA00022989"/>
    </source>
</evidence>
<evidence type="ECO:0000256" key="10">
    <source>
        <dbReference type="ARBA" id="ARBA00023180"/>
    </source>
</evidence>
<dbReference type="PANTHER" id="PTHR27004">
    <property type="entry name" value="RECEPTOR-LIKE PROTEIN 12 ISOFORM X1"/>
    <property type="match status" value="1"/>
</dbReference>
<keyword evidence="7 11" id="KW-1133">Transmembrane helix</keyword>
<keyword evidence="9" id="KW-0675">Receptor</keyword>
<dbReference type="InterPro" id="IPR001611">
    <property type="entry name" value="Leu-rich_rpt"/>
</dbReference>
<organism evidence="12 13">
    <name type="scientific">Ziziphus jujuba</name>
    <name type="common">Chinese jujube</name>
    <name type="synonym">Ziziphus sativa</name>
    <dbReference type="NCBI Taxonomy" id="326968"/>
    <lineage>
        <taxon>Eukaryota</taxon>
        <taxon>Viridiplantae</taxon>
        <taxon>Streptophyta</taxon>
        <taxon>Embryophyta</taxon>
        <taxon>Tracheophyta</taxon>
        <taxon>Spermatophyta</taxon>
        <taxon>Magnoliopsida</taxon>
        <taxon>eudicotyledons</taxon>
        <taxon>Gunneridae</taxon>
        <taxon>Pentapetalae</taxon>
        <taxon>rosids</taxon>
        <taxon>fabids</taxon>
        <taxon>Rosales</taxon>
        <taxon>Rhamnaceae</taxon>
        <taxon>Paliureae</taxon>
        <taxon>Ziziphus</taxon>
    </lineage>
</organism>
<dbReference type="RefSeq" id="XP_060671090.1">
    <property type="nucleotide sequence ID" value="XM_060815107.1"/>
</dbReference>
<evidence type="ECO:0000256" key="8">
    <source>
        <dbReference type="ARBA" id="ARBA00023136"/>
    </source>
</evidence>
<reference evidence="13" key="1">
    <citation type="submission" date="2025-08" db="UniProtKB">
        <authorList>
            <consortium name="RefSeq"/>
        </authorList>
    </citation>
    <scope>IDENTIFICATION</scope>
    <source>
        <tissue evidence="13">Seedling</tissue>
    </source>
</reference>
<keyword evidence="8 11" id="KW-0472">Membrane</keyword>
<sequence length="302" mass="33738">MPRIFGDRNQLETLDLNYNNLNGKIPKSLTNCKELQILNLGHNQMTDTFPIMLQSLPKLRILILSSNKFYGPIWHPHSFFGFANLHIIDLSFNDFTGSLPSDYFQNWTSMKASYNKGQEIFYVRILIFFISIDFSNNKFYGEIPSLMGDSRDLIVLNLSSNNFAGRIPSSLGNLIELESLDLSYNELSGGIPQQLTGLTFLGYLNLSNNQLTALIPQAKQIGTFSKSSFDGNWGLCGPPLSKNCERSPLPPSHYSEESGDSGLSGFCWKAVAIGYGCGFVIGLMLGHIITSRSPYLVLRFFV</sequence>
<evidence type="ECO:0000256" key="9">
    <source>
        <dbReference type="ARBA" id="ARBA00023170"/>
    </source>
</evidence>
<keyword evidence="6" id="KW-0677">Repeat</keyword>
<gene>
    <name evidence="13" type="primary">LOC132800807</name>
</gene>
<keyword evidence="5 11" id="KW-0812">Transmembrane</keyword>
<evidence type="ECO:0000256" key="5">
    <source>
        <dbReference type="ARBA" id="ARBA00022692"/>
    </source>
</evidence>
<dbReference type="Pfam" id="PF00560">
    <property type="entry name" value="LRR_1"/>
    <property type="match status" value="1"/>
</dbReference>
<accession>A0ABM4A2Y6</accession>
<dbReference type="SUPFAM" id="SSF52058">
    <property type="entry name" value="L domain-like"/>
    <property type="match status" value="1"/>
</dbReference>
<evidence type="ECO:0000256" key="6">
    <source>
        <dbReference type="ARBA" id="ARBA00022737"/>
    </source>
</evidence>
<dbReference type="PRINTS" id="PR00019">
    <property type="entry name" value="LEURICHRPT"/>
</dbReference>
<evidence type="ECO:0000313" key="13">
    <source>
        <dbReference type="RefSeq" id="XP_060671090.1"/>
    </source>
</evidence>
<keyword evidence="3" id="KW-1003">Cell membrane</keyword>
<protein>
    <submittedName>
        <fullName evidence="13">Receptor-like protein 54</fullName>
    </submittedName>
</protein>
<name>A0ABM4A2Y6_ZIZJJ</name>
<evidence type="ECO:0000256" key="1">
    <source>
        <dbReference type="ARBA" id="ARBA00004251"/>
    </source>
</evidence>
<evidence type="ECO:0000256" key="11">
    <source>
        <dbReference type="SAM" id="Phobius"/>
    </source>
</evidence>
<comment type="subcellular location">
    <subcellularLocation>
        <location evidence="1">Cell membrane</location>
        <topology evidence="1">Single-pass type I membrane protein</topology>
    </subcellularLocation>
</comment>
<dbReference type="PANTHER" id="PTHR27004:SF428">
    <property type="entry name" value="OS01G0160600 PROTEIN"/>
    <property type="match status" value="1"/>
</dbReference>
<keyword evidence="10" id="KW-0325">Glycoprotein</keyword>
<feature type="transmembrane region" description="Helical" evidence="11">
    <location>
        <begin position="268"/>
        <end position="289"/>
    </location>
</feature>
<dbReference type="GeneID" id="132800807"/>
<comment type="similarity">
    <text evidence="2">Belongs to the RLP family.</text>
</comment>
<dbReference type="Pfam" id="PF13855">
    <property type="entry name" value="LRR_8"/>
    <property type="match status" value="2"/>
</dbReference>
<proteinExistence type="inferred from homology"/>
<evidence type="ECO:0000313" key="12">
    <source>
        <dbReference type="Proteomes" id="UP001652623"/>
    </source>
</evidence>
<evidence type="ECO:0000256" key="2">
    <source>
        <dbReference type="ARBA" id="ARBA00009592"/>
    </source>
</evidence>
<keyword evidence="12" id="KW-1185">Reference proteome</keyword>
<keyword evidence="4" id="KW-0433">Leucine-rich repeat</keyword>
<dbReference type="Proteomes" id="UP001652623">
    <property type="component" value="Chromosome 2"/>
</dbReference>
<evidence type="ECO:0000256" key="4">
    <source>
        <dbReference type="ARBA" id="ARBA00022614"/>
    </source>
</evidence>